<comment type="caution">
    <text evidence="1">The sequence shown here is derived from an EMBL/GenBank/DDBJ whole genome shotgun (WGS) entry which is preliminary data.</text>
</comment>
<evidence type="ECO:0000313" key="2">
    <source>
        <dbReference type="Proteomes" id="UP000827092"/>
    </source>
</evidence>
<dbReference type="Proteomes" id="UP000827092">
    <property type="component" value="Unassembled WGS sequence"/>
</dbReference>
<dbReference type="EMBL" id="JAFNEN010000193">
    <property type="protein sequence ID" value="KAG8190139.1"/>
    <property type="molecule type" value="Genomic_DNA"/>
</dbReference>
<reference evidence="1 2" key="1">
    <citation type="journal article" date="2022" name="Nat. Ecol. Evol.">
        <title>A masculinizing supergene underlies an exaggerated male reproductive morph in a spider.</title>
        <authorList>
            <person name="Hendrickx F."/>
            <person name="De Corte Z."/>
            <person name="Sonet G."/>
            <person name="Van Belleghem S.M."/>
            <person name="Kostlbacher S."/>
            <person name="Vangestel C."/>
        </authorList>
    </citation>
    <scope>NUCLEOTIDE SEQUENCE [LARGE SCALE GENOMIC DNA]</scope>
    <source>
        <strain evidence="1">W744_W776</strain>
    </source>
</reference>
<organism evidence="1 2">
    <name type="scientific">Oedothorax gibbosus</name>
    <dbReference type="NCBI Taxonomy" id="931172"/>
    <lineage>
        <taxon>Eukaryota</taxon>
        <taxon>Metazoa</taxon>
        <taxon>Ecdysozoa</taxon>
        <taxon>Arthropoda</taxon>
        <taxon>Chelicerata</taxon>
        <taxon>Arachnida</taxon>
        <taxon>Araneae</taxon>
        <taxon>Araneomorphae</taxon>
        <taxon>Entelegynae</taxon>
        <taxon>Araneoidea</taxon>
        <taxon>Linyphiidae</taxon>
        <taxon>Erigoninae</taxon>
        <taxon>Oedothorax</taxon>
    </lineage>
</organism>
<accession>A0AAV6V0M6</accession>
<keyword evidence="2" id="KW-1185">Reference proteome</keyword>
<evidence type="ECO:0000313" key="1">
    <source>
        <dbReference type="EMBL" id="KAG8190139.1"/>
    </source>
</evidence>
<sequence>MAEEEEVVPLKEMSLRSQNRGRTDYITAGQSEMDRLGVEFSEPVKITQIDLFAQKKKVLGFTISTCHTLRDIRSRALAYLTDLVSRIYPEMEKFRNVLGL</sequence>
<gene>
    <name evidence="1" type="ORF">JTE90_026707</name>
</gene>
<name>A0AAV6V0M6_9ARAC</name>
<protein>
    <submittedName>
        <fullName evidence="1">Uncharacterized protein</fullName>
    </submittedName>
</protein>
<dbReference type="AlphaFoldDB" id="A0AAV6V0M6"/>
<proteinExistence type="predicted"/>